<evidence type="ECO:0000256" key="3">
    <source>
        <dbReference type="SAM" id="MobiDB-lite"/>
    </source>
</evidence>
<organism evidence="6 7">
    <name type="scientific">Actinocorallia libanotica</name>
    <dbReference type="NCBI Taxonomy" id="46162"/>
    <lineage>
        <taxon>Bacteria</taxon>
        <taxon>Bacillati</taxon>
        <taxon>Actinomycetota</taxon>
        <taxon>Actinomycetes</taxon>
        <taxon>Streptosporangiales</taxon>
        <taxon>Thermomonosporaceae</taxon>
        <taxon>Actinocorallia</taxon>
    </lineage>
</organism>
<keyword evidence="2 4" id="KW-0732">Signal</keyword>
<evidence type="ECO:0000256" key="1">
    <source>
        <dbReference type="ARBA" id="ARBA00010062"/>
    </source>
</evidence>
<dbReference type="InterPro" id="IPR028082">
    <property type="entry name" value="Peripla_BP_I"/>
</dbReference>
<feature type="region of interest" description="Disordered" evidence="3">
    <location>
        <begin position="23"/>
        <end position="66"/>
    </location>
</feature>
<comment type="caution">
    <text evidence="6">The sequence shown here is derived from an EMBL/GenBank/DDBJ whole genome shotgun (WGS) entry which is preliminary data.</text>
</comment>
<feature type="chain" id="PRO_5046215960" description="Leucine-binding protein domain-containing protein" evidence="4">
    <location>
        <begin position="21"/>
        <end position="460"/>
    </location>
</feature>
<evidence type="ECO:0000313" key="6">
    <source>
        <dbReference type="EMBL" id="GAA0956934.1"/>
    </source>
</evidence>
<dbReference type="Gene3D" id="3.40.50.2300">
    <property type="match status" value="2"/>
</dbReference>
<evidence type="ECO:0000259" key="5">
    <source>
        <dbReference type="Pfam" id="PF13458"/>
    </source>
</evidence>
<feature type="signal peptide" evidence="4">
    <location>
        <begin position="1"/>
        <end position="20"/>
    </location>
</feature>
<dbReference type="PANTHER" id="PTHR47235:SF1">
    <property type="entry name" value="BLR6548 PROTEIN"/>
    <property type="match status" value="1"/>
</dbReference>
<evidence type="ECO:0000313" key="7">
    <source>
        <dbReference type="Proteomes" id="UP001500665"/>
    </source>
</evidence>
<reference evidence="6 7" key="1">
    <citation type="journal article" date="2019" name="Int. J. Syst. Evol. Microbiol.">
        <title>The Global Catalogue of Microorganisms (GCM) 10K type strain sequencing project: providing services to taxonomists for standard genome sequencing and annotation.</title>
        <authorList>
            <consortium name="The Broad Institute Genomics Platform"/>
            <consortium name="The Broad Institute Genome Sequencing Center for Infectious Disease"/>
            <person name="Wu L."/>
            <person name="Ma J."/>
        </authorList>
    </citation>
    <scope>NUCLEOTIDE SEQUENCE [LARGE SCALE GENOMIC DNA]</scope>
    <source>
        <strain evidence="6 7">JCM 10696</strain>
    </source>
</reference>
<dbReference type="RefSeq" id="WP_344242738.1">
    <property type="nucleotide sequence ID" value="NZ_BAAAHH010000018.1"/>
</dbReference>
<protein>
    <recommendedName>
        <fullName evidence="5">Leucine-binding protein domain-containing protein</fullName>
    </recommendedName>
</protein>
<sequence>MRLNRITKVGGAVLALALTAAGCGSSRSGDAVTGTDGDKPSASTSAFGDLPSPCGPGSAKGATGQGVTDTEIKIGYGDDRGFTAAPGLGEENGDAIDAMIKWCNEQGGILGRKITGTRYDAALTNAASVVQKACASDFMLVGQGFAYDEASEPIRVGCDLPTVPSYTVGPNANMGPDKFEPVPFPVDRYNASGLAQALELVPEFKESPTMVLSDSPPVQAASAKVATVLGQLGVKVKDCGISMSQNGEANYVPFAQKFKDCGASALWTSNGPIPSQMGLFEALGRVGAKPPKVVESQWYSEVASQWNSKSGAADGLITALYFQPFENAEKVPAVKQYLDLVRADGGKPATLGMSAASAFLLWATAAKGCGDGLTRDCVTKALSEVHEWTGGGLHAPTDPGGNLPSSCALVVRLDGGTWKQVSPETQGEFACDKSKVVELDPKLSGVKLNGDRLSTAFLKN</sequence>
<comment type="similarity">
    <text evidence="1">Belongs to the leucine-binding protein family.</text>
</comment>
<keyword evidence="7" id="KW-1185">Reference proteome</keyword>
<dbReference type="InterPro" id="IPR028081">
    <property type="entry name" value="Leu-bd"/>
</dbReference>
<evidence type="ECO:0000256" key="4">
    <source>
        <dbReference type="SAM" id="SignalP"/>
    </source>
</evidence>
<name>A0ABN1RGR1_9ACTN</name>
<dbReference type="PROSITE" id="PS51257">
    <property type="entry name" value="PROKAR_LIPOPROTEIN"/>
    <property type="match status" value="1"/>
</dbReference>
<proteinExistence type="inferred from homology"/>
<dbReference type="Pfam" id="PF13458">
    <property type="entry name" value="Peripla_BP_6"/>
    <property type="match status" value="1"/>
</dbReference>
<dbReference type="PANTHER" id="PTHR47235">
    <property type="entry name" value="BLR6548 PROTEIN"/>
    <property type="match status" value="1"/>
</dbReference>
<accession>A0ABN1RGR1</accession>
<gene>
    <name evidence="6" type="ORF">GCM10009550_43570</name>
</gene>
<dbReference type="EMBL" id="BAAAHH010000018">
    <property type="protein sequence ID" value="GAA0956934.1"/>
    <property type="molecule type" value="Genomic_DNA"/>
</dbReference>
<dbReference type="SUPFAM" id="SSF53822">
    <property type="entry name" value="Periplasmic binding protein-like I"/>
    <property type="match status" value="1"/>
</dbReference>
<feature type="domain" description="Leucine-binding protein" evidence="5">
    <location>
        <begin position="72"/>
        <end position="416"/>
    </location>
</feature>
<dbReference type="Proteomes" id="UP001500665">
    <property type="component" value="Unassembled WGS sequence"/>
</dbReference>
<evidence type="ECO:0000256" key="2">
    <source>
        <dbReference type="ARBA" id="ARBA00022729"/>
    </source>
</evidence>